<name>U5FYY9_POPTR</name>
<gene>
    <name evidence="2" type="ORF">POPTR_010G179200</name>
</gene>
<keyword evidence="1" id="KW-1133">Transmembrane helix</keyword>
<organism evidence="2 3">
    <name type="scientific">Populus trichocarpa</name>
    <name type="common">Western balsam poplar</name>
    <name type="synonym">Populus balsamifera subsp. trichocarpa</name>
    <dbReference type="NCBI Taxonomy" id="3694"/>
    <lineage>
        <taxon>Eukaryota</taxon>
        <taxon>Viridiplantae</taxon>
        <taxon>Streptophyta</taxon>
        <taxon>Embryophyta</taxon>
        <taxon>Tracheophyta</taxon>
        <taxon>Spermatophyta</taxon>
        <taxon>Magnoliopsida</taxon>
        <taxon>eudicotyledons</taxon>
        <taxon>Gunneridae</taxon>
        <taxon>Pentapetalae</taxon>
        <taxon>rosids</taxon>
        <taxon>fabids</taxon>
        <taxon>Malpighiales</taxon>
        <taxon>Salicaceae</taxon>
        <taxon>Saliceae</taxon>
        <taxon>Populus</taxon>
    </lineage>
</organism>
<proteinExistence type="predicted"/>
<evidence type="ECO:0000256" key="1">
    <source>
        <dbReference type="SAM" id="Phobius"/>
    </source>
</evidence>
<feature type="transmembrane region" description="Helical" evidence="1">
    <location>
        <begin position="16"/>
        <end position="36"/>
    </location>
</feature>
<dbReference type="EMBL" id="CM009299">
    <property type="protein sequence ID" value="PNT17209.1"/>
    <property type="molecule type" value="Genomic_DNA"/>
</dbReference>
<dbReference type="Proteomes" id="UP000006729">
    <property type="component" value="Chromosome 10"/>
</dbReference>
<keyword evidence="3" id="KW-1185">Reference proteome</keyword>
<reference evidence="2 3" key="1">
    <citation type="journal article" date="2006" name="Science">
        <title>The genome of black cottonwood, Populus trichocarpa (Torr. &amp; Gray).</title>
        <authorList>
            <person name="Tuskan G.A."/>
            <person name="Difazio S."/>
            <person name="Jansson S."/>
            <person name="Bohlmann J."/>
            <person name="Grigoriev I."/>
            <person name="Hellsten U."/>
            <person name="Putnam N."/>
            <person name="Ralph S."/>
            <person name="Rombauts S."/>
            <person name="Salamov A."/>
            <person name="Schein J."/>
            <person name="Sterck L."/>
            <person name="Aerts A."/>
            <person name="Bhalerao R.R."/>
            <person name="Bhalerao R.P."/>
            <person name="Blaudez D."/>
            <person name="Boerjan W."/>
            <person name="Brun A."/>
            <person name="Brunner A."/>
            <person name="Busov V."/>
            <person name="Campbell M."/>
            <person name="Carlson J."/>
            <person name="Chalot M."/>
            <person name="Chapman J."/>
            <person name="Chen G.L."/>
            <person name="Cooper D."/>
            <person name="Coutinho P.M."/>
            <person name="Couturier J."/>
            <person name="Covert S."/>
            <person name="Cronk Q."/>
            <person name="Cunningham R."/>
            <person name="Davis J."/>
            <person name="Degroeve S."/>
            <person name="Dejardin A."/>
            <person name="Depamphilis C."/>
            <person name="Detter J."/>
            <person name="Dirks B."/>
            <person name="Dubchak I."/>
            <person name="Duplessis S."/>
            <person name="Ehlting J."/>
            <person name="Ellis B."/>
            <person name="Gendler K."/>
            <person name="Goodstein D."/>
            <person name="Gribskov M."/>
            <person name="Grimwood J."/>
            <person name="Groover A."/>
            <person name="Gunter L."/>
            <person name="Hamberger B."/>
            <person name="Heinze B."/>
            <person name="Helariutta Y."/>
            <person name="Henrissat B."/>
            <person name="Holligan D."/>
            <person name="Holt R."/>
            <person name="Huang W."/>
            <person name="Islam-Faridi N."/>
            <person name="Jones S."/>
            <person name="Jones-Rhoades M."/>
            <person name="Jorgensen R."/>
            <person name="Joshi C."/>
            <person name="Kangasjarvi J."/>
            <person name="Karlsson J."/>
            <person name="Kelleher C."/>
            <person name="Kirkpatrick R."/>
            <person name="Kirst M."/>
            <person name="Kohler A."/>
            <person name="Kalluri U."/>
            <person name="Larimer F."/>
            <person name="Leebens-Mack J."/>
            <person name="Leple J.C."/>
            <person name="Locascio P."/>
            <person name="Lou Y."/>
            <person name="Lucas S."/>
            <person name="Martin F."/>
            <person name="Montanini B."/>
            <person name="Napoli C."/>
            <person name="Nelson D.R."/>
            <person name="Nelson C."/>
            <person name="Nieminen K."/>
            <person name="Nilsson O."/>
            <person name="Pereda V."/>
            <person name="Peter G."/>
            <person name="Philippe R."/>
            <person name="Pilate G."/>
            <person name="Poliakov A."/>
            <person name="Razumovskaya J."/>
            <person name="Richardson P."/>
            <person name="Rinaldi C."/>
            <person name="Ritland K."/>
            <person name="Rouze P."/>
            <person name="Ryaboy D."/>
            <person name="Schmutz J."/>
            <person name="Schrader J."/>
            <person name="Segerman B."/>
            <person name="Shin H."/>
            <person name="Siddiqui A."/>
            <person name="Sterky F."/>
            <person name="Terry A."/>
            <person name="Tsai C.J."/>
            <person name="Uberbacher E."/>
            <person name="Unneberg P."/>
            <person name="Vahala J."/>
            <person name="Wall K."/>
            <person name="Wessler S."/>
            <person name="Yang G."/>
            <person name="Yin T."/>
            <person name="Douglas C."/>
            <person name="Marra M."/>
            <person name="Sandberg G."/>
            <person name="Van de Peer Y."/>
            <person name="Rokhsar D."/>
        </authorList>
    </citation>
    <scope>NUCLEOTIDE SEQUENCE [LARGE SCALE GENOMIC DNA]</scope>
    <source>
        <strain evidence="3">cv. Nisqually</strain>
    </source>
</reference>
<protein>
    <submittedName>
        <fullName evidence="2">Uncharacterized protein</fullName>
    </submittedName>
</protein>
<sequence length="104" mass="11882">MLGEVLSRKIRLDMVIYFYNQMIQLMLCCCCIMIKLKRICAYGTCKVHAHIKRMENTVFVAQLPISAGLEELMLIIPFIILDIVEMSHLAVLKSHLLAGIYVPV</sequence>
<feature type="transmembrane region" description="Helical" evidence="1">
    <location>
        <begin position="57"/>
        <end position="80"/>
    </location>
</feature>
<keyword evidence="1" id="KW-0472">Membrane</keyword>
<accession>U5FYY9</accession>
<dbReference type="AlphaFoldDB" id="U5FYY9"/>
<evidence type="ECO:0000313" key="2">
    <source>
        <dbReference type="EMBL" id="PNT17209.1"/>
    </source>
</evidence>
<dbReference type="InParanoid" id="U5FYY9"/>
<evidence type="ECO:0000313" key="3">
    <source>
        <dbReference type="Proteomes" id="UP000006729"/>
    </source>
</evidence>
<dbReference type="HOGENOM" id="CLU_2254763_0_0_1"/>
<keyword evidence="1" id="KW-0812">Transmembrane</keyword>